<accession>Q9WT58</accession>
<dbReference type="PIR" id="T43965">
    <property type="entry name" value="T43965"/>
</dbReference>
<dbReference type="Proteomes" id="UP000142685">
    <property type="component" value="Segment"/>
</dbReference>
<gene>
    <name evidence="1" type="primary">U6</name>
</gene>
<protein>
    <submittedName>
        <fullName evidence="1">U6 protein</fullName>
    </submittedName>
</protein>
<sequence length="85" mass="9149">SISLFHTTQSEEGCSPLMPNLAAEVPCRPFVNLAQETGTTNLLVAGSRPTNTGVRNFVINLTVGESSSSRRTANRILLRSFTSLL</sequence>
<evidence type="ECO:0000313" key="1">
    <source>
        <dbReference type="EMBL" id="BAA78226.1"/>
    </source>
</evidence>
<proteinExistence type="predicted"/>
<name>Q9WT58_HHV6H</name>
<feature type="non-terminal residue" evidence="1">
    <location>
        <position position="1"/>
    </location>
</feature>
<reference evidence="1 2" key="1">
    <citation type="journal article" date="1999" name="J. Virol.">
        <title>Comparison of the complete DNA sequences of human herpesvirus 6 variants A and B.</title>
        <authorList>
            <person name="Isegawa Y."/>
            <person name="Mukai T."/>
            <person name="Nakano K."/>
            <person name="Kagawa M."/>
            <person name="Chen J."/>
            <person name="Mori Y."/>
            <person name="Sunagawa T."/>
            <person name="Kawanishi K."/>
            <person name="Sashihara J."/>
            <person name="Hata A."/>
            <person name="Zou P."/>
            <person name="Kosuge H."/>
            <person name="Yamanishi K."/>
        </authorList>
    </citation>
    <scope>NUCLEOTIDE SEQUENCE [LARGE SCALE GENOMIC DNA]</scope>
    <source>
        <strain evidence="1">HST</strain>
    </source>
</reference>
<organism evidence="1 2">
    <name type="scientific">Human herpesvirus 6B</name>
    <name type="common">HHV-6 variant B</name>
    <name type="synonym">Human B lymphotropic virus</name>
    <dbReference type="NCBI Taxonomy" id="32604"/>
    <lineage>
        <taxon>Viruses</taxon>
        <taxon>Duplodnaviria</taxon>
        <taxon>Heunggongvirae</taxon>
        <taxon>Peploviricota</taxon>
        <taxon>Herviviricetes</taxon>
        <taxon>Herpesvirales</taxon>
        <taxon>Orthoherpesviridae</taxon>
        <taxon>Betaherpesvirinae</taxon>
        <taxon>Roseolovirus</taxon>
        <taxon>Roseolovirus humanbeta6b</taxon>
    </lineage>
</organism>
<dbReference type="EMBL" id="AB021506">
    <property type="protein sequence ID" value="BAA78226.1"/>
    <property type="molecule type" value="Genomic_DNA"/>
</dbReference>
<organismHost>
    <name type="scientific">Homo sapiens</name>
    <name type="common">Human</name>
    <dbReference type="NCBI Taxonomy" id="9606"/>
</organismHost>
<evidence type="ECO:0000313" key="2">
    <source>
        <dbReference type="Proteomes" id="UP000142685"/>
    </source>
</evidence>